<proteinExistence type="predicted"/>
<dbReference type="InterPro" id="IPR002182">
    <property type="entry name" value="NB-ARC"/>
</dbReference>
<accession>A0A438DCK1</accession>
<evidence type="ECO:0000256" key="7">
    <source>
        <dbReference type="SAM" id="Phobius"/>
    </source>
</evidence>
<dbReference type="InterPro" id="IPR058546">
    <property type="entry name" value="RPS4B/Roq1-like_LRR"/>
</dbReference>
<dbReference type="SMART" id="SM00369">
    <property type="entry name" value="LRR_TYP"/>
    <property type="match status" value="9"/>
</dbReference>
<dbReference type="GO" id="GO:0043531">
    <property type="term" value="F:ADP binding"/>
    <property type="evidence" value="ECO:0007669"/>
    <property type="project" value="InterPro"/>
</dbReference>
<comment type="caution">
    <text evidence="13">The sequence shown here is derived from an EMBL/GenBank/DDBJ whole genome shotgun (WGS) entry which is preliminary data.</text>
</comment>
<evidence type="ECO:0000256" key="4">
    <source>
        <dbReference type="ARBA" id="ARBA00022821"/>
    </source>
</evidence>
<evidence type="ECO:0000256" key="1">
    <source>
        <dbReference type="ARBA" id="ARBA00011982"/>
    </source>
</evidence>
<dbReference type="Pfam" id="PF23598">
    <property type="entry name" value="LRR_14"/>
    <property type="match status" value="2"/>
</dbReference>
<feature type="domain" description="Disease resistance protein Roq1-like winged-helix" evidence="10">
    <location>
        <begin position="299"/>
        <end position="363"/>
    </location>
</feature>
<evidence type="ECO:0000313" key="13">
    <source>
        <dbReference type="EMBL" id="RVW33168.1"/>
    </source>
</evidence>
<evidence type="ECO:0000259" key="11">
    <source>
        <dbReference type="Pfam" id="PF23286"/>
    </source>
</evidence>
<feature type="domain" description="C-JID" evidence="9">
    <location>
        <begin position="1399"/>
        <end position="1551"/>
    </location>
</feature>
<feature type="domain" description="Disease resistance R13L4/SHOC-2-like LRR" evidence="12">
    <location>
        <begin position="503"/>
        <end position="612"/>
    </location>
</feature>
<organism evidence="13 14">
    <name type="scientific">Vitis vinifera</name>
    <name type="common">Grape</name>
    <dbReference type="NCBI Taxonomy" id="29760"/>
    <lineage>
        <taxon>Eukaryota</taxon>
        <taxon>Viridiplantae</taxon>
        <taxon>Streptophyta</taxon>
        <taxon>Embryophyta</taxon>
        <taxon>Tracheophyta</taxon>
        <taxon>Spermatophyta</taxon>
        <taxon>Magnoliopsida</taxon>
        <taxon>eudicotyledons</taxon>
        <taxon>Gunneridae</taxon>
        <taxon>Pentapetalae</taxon>
        <taxon>rosids</taxon>
        <taxon>Vitales</taxon>
        <taxon>Vitaceae</taxon>
        <taxon>Viteae</taxon>
        <taxon>Vitis</taxon>
    </lineage>
</organism>
<keyword evidence="3" id="KW-0677">Repeat</keyword>
<evidence type="ECO:0000259" key="12">
    <source>
        <dbReference type="Pfam" id="PF23598"/>
    </source>
</evidence>
<evidence type="ECO:0000256" key="5">
    <source>
        <dbReference type="ARBA" id="ARBA00023027"/>
    </source>
</evidence>
<evidence type="ECO:0000259" key="8">
    <source>
        <dbReference type="Pfam" id="PF00931"/>
    </source>
</evidence>
<dbReference type="Pfam" id="PF23286">
    <property type="entry name" value="LRR_13"/>
    <property type="match status" value="1"/>
</dbReference>
<evidence type="ECO:0000256" key="6">
    <source>
        <dbReference type="ARBA" id="ARBA00047304"/>
    </source>
</evidence>
<evidence type="ECO:0000259" key="9">
    <source>
        <dbReference type="Pfam" id="PF20160"/>
    </source>
</evidence>
<evidence type="ECO:0000259" key="10">
    <source>
        <dbReference type="Pfam" id="PF23282"/>
    </source>
</evidence>
<feature type="domain" description="Disease resistance protein RPS4B/Roq1-like leucine-rich repeats" evidence="11">
    <location>
        <begin position="653"/>
        <end position="738"/>
    </location>
</feature>
<dbReference type="Gene3D" id="3.80.10.10">
    <property type="entry name" value="Ribonuclease Inhibitor"/>
    <property type="match status" value="5"/>
</dbReference>
<evidence type="ECO:0000256" key="2">
    <source>
        <dbReference type="ARBA" id="ARBA00022614"/>
    </source>
</evidence>
<dbReference type="Gene3D" id="3.40.50.300">
    <property type="entry name" value="P-loop containing nucleotide triphosphate hydrolases"/>
    <property type="match status" value="1"/>
</dbReference>
<dbReference type="Gene3D" id="1.10.8.430">
    <property type="entry name" value="Helical domain of apoptotic protease-activating factors"/>
    <property type="match status" value="1"/>
</dbReference>
<dbReference type="Pfam" id="PF00931">
    <property type="entry name" value="NB-ARC"/>
    <property type="match status" value="1"/>
</dbReference>
<evidence type="ECO:0000256" key="3">
    <source>
        <dbReference type="ARBA" id="ARBA00022737"/>
    </source>
</evidence>
<dbReference type="InterPro" id="IPR058192">
    <property type="entry name" value="WHD_ROQ1-like"/>
</dbReference>
<dbReference type="EC" id="3.2.2.6" evidence="1"/>
<dbReference type="SUPFAM" id="SSF52540">
    <property type="entry name" value="P-loop containing nucleoside triphosphate hydrolases"/>
    <property type="match status" value="1"/>
</dbReference>
<dbReference type="InterPro" id="IPR006553">
    <property type="entry name" value="Leu-rich_rpt_Cys-con_subtyp"/>
</dbReference>
<dbReference type="GO" id="GO:0006952">
    <property type="term" value="P:defense response"/>
    <property type="evidence" value="ECO:0007669"/>
    <property type="project" value="UniProtKB-KW"/>
</dbReference>
<keyword evidence="7" id="KW-0812">Transmembrane</keyword>
<feature type="transmembrane region" description="Helical" evidence="7">
    <location>
        <begin position="7"/>
        <end position="25"/>
    </location>
</feature>
<keyword evidence="2" id="KW-0433">Leucine-rich repeat</keyword>
<dbReference type="InterPro" id="IPR055414">
    <property type="entry name" value="LRR_R13L4/SHOC2-like"/>
</dbReference>
<sequence>MTPTSPISFILIIFVTNSNLMYLMIDRHEAEVIQKIREVIITRLNRKPLYVGDNIVGMDFHLKQLKSLVKTELDDVHMVGIYGIGGIGKTTIAMAFYNDISSRFDGSSFLRGVGEKSKGGLLELQKKLFKDILKCESTDFDDTSEGINGIKKRLCSKRVLIVLDDVEELEQLENLAGKNGWYGAKSTIIITTKDTSLLSQHGVNILYEVKELNHKEAIDLFNWWAFKQNIPKPKEDFESLSHCVVGYAKGLPIALKVLGGFLFGKKIDEWKSALHKLEKIPHMKVQSVLKVSYERLDDTEKEIFLDIACFFKGKDKDLVSRILGRYADIGIKVLHERCLITISQNKLDMHDLLQQMGQEIVRQECLKEPGKRSRLWDSNDVDSMLTRNTGTEAIEGLFVEIPTSNKMQFSTNSFTKMNRLRLFIVYNKRYWNCFKGDFEFPSSQLRYLNFYGCSLESLPTNFNGRNLVELDLVRSGIKKLWKGDEIFNSLKVINLGYSKYLVEIPDFSSVPNLEILNLEGCTSLESFPKIKENMSKLREINLSGTAIIEVPSSIEHLNGLEYFNLSGCFNLVSLPRSICNLSSLQTLYLDSCSKLKGFPEMKDNMGNLERLNLRFTAIEELSSSVGHLKALKHLDLSFCKNLVNLPESIFNISSLETLNGSMCLKIKDFPEIKNNMGNLERLDLSFTAIEELPYSIGYLKALKDLDLSYCHNLVNLPESICNLSSLEKLRVRNCPKLQRLEVNLEDGSHILRSLNTTCCIIKQGVIWSNGRFSSLETLHLRCSQMEGEILNHHIWSLSSLVELCIRNSDLTGRGILSDSFYPSSLVGLSVGNFNLMEVGDKGESNDSPLSVGIQGILNDIWNLSSLVKLSLNNCNLMEVGILSDIWNLSSLHTCWHQTTFQSKSPQLETLQEASRNSRASIKFKRPLLEPLQKARAIPELPSNLLLLDMHSSDGISSLSNHSLLNCLKSKLYQELQISLGASEFRDMAMEIVIPRSSGILEGTRNQSMGSHQVRIELPQNCASDLVWVIYYPKDAIKKQYLSNQWTHFTASFKSVTLEAKECGIHPIYGCFKCRRDKECQQKLCLKGSAINELPFIESPFELGSLCLRECKNLESLPSTICELKSLTTLSCSGCSQLTIFPEIFETLENLRELHLEGTAIEELPSSIQHLRGLQYLNLAYCNNLVSLPETIYRLKSLVFLSCTGCSQLKSFPEILENIENLRELSLHGTAIKELPTSIERLGGLQDLHLSNCSNLVNLPESICNLRFLKNLNVNLCSKLEKFPQNLGSLQRLELLGAAGSDSNRVLGAIQSDDCRMSSWKALNLSINYFSSIIPISIIQLSKLRVLDLSHCQKLLQIPELPPSLRILDVHACPCLETLSRIECGSYWSKEIQIVIPGNNGIPEWISQRKKGSEITIELPMDWYHNNDFLGVALYSVYVPLHIESNEDPCSLKCQLNFHVHHFEFLDDLPSKFWSMNGLSYEFWPVDELSFRRGYLCHHNGDELNEVRVAYYPKVAIPNQYWSNKWRHLKASFHGYLGSKQVKVKECGFHLISMPKIVNRSIPQDRSIKGVEHNRPPILIQYPDVQRCCDTKSVPEDTNVNAQSCCDDTHSTEHNHSPMDTITHNVDDNVVDAQDEEEDHMHK</sequence>
<dbReference type="Pfam" id="PF20160">
    <property type="entry name" value="C-JID"/>
    <property type="match status" value="1"/>
</dbReference>
<gene>
    <name evidence="13" type="primary">N_137</name>
    <name evidence="13" type="ORF">CK203_081154</name>
</gene>
<keyword evidence="4" id="KW-0611">Plant defense</keyword>
<dbReference type="InterPro" id="IPR003591">
    <property type="entry name" value="Leu-rich_rpt_typical-subtyp"/>
</dbReference>
<dbReference type="InterPro" id="IPR027417">
    <property type="entry name" value="P-loop_NTPase"/>
</dbReference>
<comment type="catalytic activity">
    <reaction evidence="6">
        <text>NAD(+) + H2O = ADP-D-ribose + nicotinamide + H(+)</text>
        <dbReference type="Rhea" id="RHEA:16301"/>
        <dbReference type="ChEBI" id="CHEBI:15377"/>
        <dbReference type="ChEBI" id="CHEBI:15378"/>
        <dbReference type="ChEBI" id="CHEBI:17154"/>
        <dbReference type="ChEBI" id="CHEBI:57540"/>
        <dbReference type="ChEBI" id="CHEBI:57967"/>
        <dbReference type="EC" id="3.2.2.6"/>
    </reaction>
    <physiologicalReaction direction="left-to-right" evidence="6">
        <dbReference type="Rhea" id="RHEA:16302"/>
    </physiologicalReaction>
</comment>
<dbReference type="EMBL" id="QGNW01001688">
    <property type="protein sequence ID" value="RVW33168.1"/>
    <property type="molecule type" value="Genomic_DNA"/>
</dbReference>
<dbReference type="GO" id="GO:0051707">
    <property type="term" value="P:response to other organism"/>
    <property type="evidence" value="ECO:0007669"/>
    <property type="project" value="UniProtKB-ARBA"/>
</dbReference>
<keyword evidence="5" id="KW-0520">NAD</keyword>
<dbReference type="InterPro" id="IPR042197">
    <property type="entry name" value="Apaf_helical"/>
</dbReference>
<dbReference type="PRINTS" id="PR00364">
    <property type="entry name" value="DISEASERSIST"/>
</dbReference>
<dbReference type="InterPro" id="IPR044974">
    <property type="entry name" value="Disease_R_plants"/>
</dbReference>
<reference evidence="13 14" key="1">
    <citation type="journal article" date="2018" name="PLoS Genet.">
        <title>Population sequencing reveals clonal diversity and ancestral inbreeding in the grapevine cultivar Chardonnay.</title>
        <authorList>
            <person name="Roach M.J."/>
            <person name="Johnson D.L."/>
            <person name="Bohlmann J."/>
            <person name="van Vuuren H.J."/>
            <person name="Jones S.J."/>
            <person name="Pretorius I.S."/>
            <person name="Schmidt S.A."/>
            <person name="Borneman A.R."/>
        </authorList>
    </citation>
    <scope>NUCLEOTIDE SEQUENCE [LARGE SCALE GENOMIC DNA]</scope>
    <source>
        <strain evidence="14">cv. Chardonnay</strain>
        <tissue evidence="13">Leaf</tissue>
    </source>
</reference>
<evidence type="ECO:0000313" key="14">
    <source>
        <dbReference type="Proteomes" id="UP000288805"/>
    </source>
</evidence>
<keyword evidence="7" id="KW-0472">Membrane</keyword>
<dbReference type="InterPro" id="IPR032675">
    <property type="entry name" value="LRR_dom_sf"/>
</dbReference>
<dbReference type="InterPro" id="IPR045344">
    <property type="entry name" value="C-JID"/>
</dbReference>
<dbReference type="SMART" id="SM00367">
    <property type="entry name" value="LRR_CC"/>
    <property type="match status" value="3"/>
</dbReference>
<dbReference type="Pfam" id="PF23282">
    <property type="entry name" value="WHD_ROQ1"/>
    <property type="match status" value="1"/>
</dbReference>
<name>A0A438DCK1_VITVI</name>
<dbReference type="PANTHER" id="PTHR11017:SF570">
    <property type="entry name" value="DISEASE RESISTANCE PROTEIN (TIR-NBS CLASS)-RELATED"/>
    <property type="match status" value="1"/>
</dbReference>
<dbReference type="PANTHER" id="PTHR11017">
    <property type="entry name" value="LEUCINE-RICH REPEAT-CONTAINING PROTEIN"/>
    <property type="match status" value="1"/>
</dbReference>
<protein>
    <recommendedName>
        <fullName evidence="1">ADP-ribosyl cyclase/cyclic ADP-ribose hydrolase</fullName>
        <ecNumber evidence="1">3.2.2.6</ecNumber>
    </recommendedName>
</protein>
<dbReference type="Proteomes" id="UP000288805">
    <property type="component" value="Unassembled WGS sequence"/>
</dbReference>
<feature type="domain" description="NB-ARC" evidence="8">
    <location>
        <begin position="73"/>
        <end position="228"/>
    </location>
</feature>
<dbReference type="SUPFAM" id="SSF52058">
    <property type="entry name" value="L domain-like"/>
    <property type="match status" value="3"/>
</dbReference>
<dbReference type="GO" id="GO:0061809">
    <property type="term" value="F:NAD+ nucleosidase activity, cyclic ADP-ribose generating"/>
    <property type="evidence" value="ECO:0007669"/>
    <property type="project" value="UniProtKB-EC"/>
</dbReference>
<feature type="domain" description="Disease resistance R13L4/SHOC-2-like LRR" evidence="12">
    <location>
        <begin position="1146"/>
        <end position="1227"/>
    </location>
</feature>
<keyword evidence="7" id="KW-1133">Transmembrane helix</keyword>